<dbReference type="SMART" id="SM00530">
    <property type="entry name" value="HTH_XRE"/>
    <property type="match status" value="1"/>
</dbReference>
<dbReference type="EMBL" id="JAVRFI010000003">
    <property type="protein sequence ID" value="MDT0448997.1"/>
    <property type="molecule type" value="Genomic_DNA"/>
</dbReference>
<evidence type="ECO:0000256" key="2">
    <source>
        <dbReference type="SAM" id="Phobius"/>
    </source>
</evidence>
<protein>
    <submittedName>
        <fullName evidence="4">Helix-turn-helix transcriptional regulator</fullName>
    </submittedName>
</protein>
<dbReference type="Pfam" id="PF13560">
    <property type="entry name" value="HTH_31"/>
    <property type="match status" value="1"/>
</dbReference>
<dbReference type="Gene3D" id="1.10.260.40">
    <property type="entry name" value="lambda repressor-like DNA-binding domains"/>
    <property type="match status" value="1"/>
</dbReference>
<keyword evidence="2" id="KW-0812">Transmembrane</keyword>
<keyword evidence="2" id="KW-0472">Membrane</keyword>
<dbReference type="CDD" id="cd00093">
    <property type="entry name" value="HTH_XRE"/>
    <property type="match status" value="1"/>
</dbReference>
<dbReference type="InterPro" id="IPR001387">
    <property type="entry name" value="Cro/C1-type_HTH"/>
</dbReference>
<dbReference type="RefSeq" id="WP_311609046.1">
    <property type="nucleotide sequence ID" value="NZ_JAVRFI010000003.1"/>
</dbReference>
<evidence type="ECO:0000256" key="1">
    <source>
        <dbReference type="SAM" id="MobiDB-lite"/>
    </source>
</evidence>
<name>A0ABU2SJ35_9ACTN</name>
<feature type="compositionally biased region" description="Low complexity" evidence="1">
    <location>
        <begin position="215"/>
        <end position="225"/>
    </location>
</feature>
<keyword evidence="2" id="KW-1133">Transmembrane helix</keyword>
<keyword evidence="5" id="KW-1185">Reference proteome</keyword>
<feature type="domain" description="HTH cro/C1-type" evidence="3">
    <location>
        <begin position="11"/>
        <end position="67"/>
    </location>
</feature>
<evidence type="ECO:0000313" key="4">
    <source>
        <dbReference type="EMBL" id="MDT0448997.1"/>
    </source>
</evidence>
<feature type="region of interest" description="Disordered" evidence="1">
    <location>
        <begin position="170"/>
        <end position="265"/>
    </location>
</feature>
<comment type="caution">
    <text evidence="4">The sequence shown here is derived from an EMBL/GenBank/DDBJ whole genome shotgun (WGS) entry which is preliminary data.</text>
</comment>
<feature type="compositionally biased region" description="Gly residues" evidence="1">
    <location>
        <begin position="251"/>
        <end position="261"/>
    </location>
</feature>
<proteinExistence type="predicted"/>
<sequence length="474" mass="49540">MAEGTEEFAELLRELKDRSGQSYAGLAKRLHMSTSTVHRYCHGDAVPAEYAPVERFARVCGAKPEELVALHRHWILADEARRRKAAASRAAAATEVAAEEADAAPAPDAQGATATSVSSAAAGPSSGGAHPSRPAGRLPTTRSVRLALIGAAVVGIVATSAAVVGYAASRDGGSHDDARPGQAQSPSTLFTVPKPRTIPKPLTSSPPSALPLPSSPSGGSATPAPDGRSHGSQAAPDAPGEPPGPGAGPEKPGGGSGGGDSASGIPLTVAVRPYISEDPCSQLYLTDRQPLFMPAPPEVRENRGWAENLRAVAGGQAKVELSVQGKGTEAVVLHAVRVRVVNRSAPLSWTAYVMGSGCGGGLTPSFHDIDLDADQPVARAASGKQGDIKVPATDFPYRVTSTDPQVLEVVGRTESHDVSWYLELEWSSGDRHGTIRVDDNGRPFRTSAIKDRPQYSYWMGKNVWVPVEDEYRSK</sequence>
<evidence type="ECO:0000313" key="5">
    <source>
        <dbReference type="Proteomes" id="UP001180531"/>
    </source>
</evidence>
<organism evidence="4 5">
    <name type="scientific">Streptomyces hesseae</name>
    <dbReference type="NCBI Taxonomy" id="3075519"/>
    <lineage>
        <taxon>Bacteria</taxon>
        <taxon>Bacillati</taxon>
        <taxon>Actinomycetota</taxon>
        <taxon>Actinomycetes</taxon>
        <taxon>Kitasatosporales</taxon>
        <taxon>Streptomycetaceae</taxon>
        <taxon>Streptomyces</taxon>
    </lineage>
</organism>
<dbReference type="Proteomes" id="UP001180531">
    <property type="component" value="Unassembled WGS sequence"/>
</dbReference>
<feature type="compositionally biased region" description="Low complexity" evidence="1">
    <location>
        <begin position="103"/>
        <end position="136"/>
    </location>
</feature>
<reference evidence="4" key="1">
    <citation type="submission" date="2024-05" db="EMBL/GenBank/DDBJ databases">
        <title>30 novel species of actinomycetes from the DSMZ collection.</title>
        <authorList>
            <person name="Nouioui I."/>
        </authorList>
    </citation>
    <scope>NUCLEOTIDE SEQUENCE</scope>
    <source>
        <strain evidence="4">DSM 40473</strain>
    </source>
</reference>
<evidence type="ECO:0000259" key="3">
    <source>
        <dbReference type="SMART" id="SM00530"/>
    </source>
</evidence>
<feature type="region of interest" description="Disordered" evidence="1">
    <location>
        <begin position="98"/>
        <end position="138"/>
    </location>
</feature>
<dbReference type="SUPFAM" id="SSF47413">
    <property type="entry name" value="lambda repressor-like DNA-binding domains"/>
    <property type="match status" value="1"/>
</dbReference>
<feature type="transmembrane region" description="Helical" evidence="2">
    <location>
        <begin position="146"/>
        <end position="168"/>
    </location>
</feature>
<gene>
    <name evidence="4" type="ORF">RM609_07870</name>
</gene>
<accession>A0ABU2SJ35</accession>
<dbReference type="InterPro" id="IPR010982">
    <property type="entry name" value="Lambda_DNA-bd_dom_sf"/>
</dbReference>